<dbReference type="GO" id="GO:0051604">
    <property type="term" value="P:protein maturation"/>
    <property type="evidence" value="ECO:0007669"/>
    <property type="project" value="TreeGrafter"/>
</dbReference>
<dbReference type="InterPro" id="IPR011854">
    <property type="entry name" value="HypE"/>
</dbReference>
<dbReference type="InterPro" id="IPR016188">
    <property type="entry name" value="PurM-like_N"/>
</dbReference>
<evidence type="ECO:0000256" key="1">
    <source>
        <dbReference type="ARBA" id="ARBA00006243"/>
    </source>
</evidence>
<dbReference type="Pfam" id="PF00586">
    <property type="entry name" value="AIRS"/>
    <property type="match status" value="1"/>
</dbReference>
<evidence type="ECO:0000313" key="4">
    <source>
        <dbReference type="EMBL" id="HIZ13539.1"/>
    </source>
</evidence>
<name>A0A9D2DAZ3_9FIRM</name>
<dbReference type="EMBL" id="DXCD01000169">
    <property type="protein sequence ID" value="HIZ13539.1"/>
    <property type="molecule type" value="Genomic_DNA"/>
</dbReference>
<dbReference type="SUPFAM" id="SSF55326">
    <property type="entry name" value="PurM N-terminal domain-like"/>
    <property type="match status" value="1"/>
</dbReference>
<evidence type="ECO:0000259" key="3">
    <source>
        <dbReference type="Pfam" id="PF02769"/>
    </source>
</evidence>
<reference evidence="4" key="2">
    <citation type="submission" date="2021-04" db="EMBL/GenBank/DDBJ databases">
        <authorList>
            <person name="Gilroy R."/>
        </authorList>
    </citation>
    <scope>NUCLEOTIDE SEQUENCE</scope>
    <source>
        <strain evidence="4">ChiGjej1B1-13045</strain>
    </source>
</reference>
<dbReference type="Gene3D" id="3.30.1330.10">
    <property type="entry name" value="PurM-like, N-terminal domain"/>
    <property type="match status" value="1"/>
</dbReference>
<evidence type="ECO:0000259" key="2">
    <source>
        <dbReference type="Pfam" id="PF00586"/>
    </source>
</evidence>
<dbReference type="PANTHER" id="PTHR30303:SF4">
    <property type="entry name" value="HYDROGENASE EXPRESSION_FORMATION PROTEIN HYPE"/>
    <property type="match status" value="1"/>
</dbReference>
<gene>
    <name evidence="4" type="ORF">H9817_06400</name>
</gene>
<dbReference type="Pfam" id="PF02769">
    <property type="entry name" value="AIRS_C"/>
    <property type="match status" value="1"/>
</dbReference>
<reference evidence="4" key="1">
    <citation type="journal article" date="2021" name="PeerJ">
        <title>Extensive microbial diversity within the chicken gut microbiome revealed by metagenomics and culture.</title>
        <authorList>
            <person name="Gilroy R."/>
            <person name="Ravi A."/>
            <person name="Getino M."/>
            <person name="Pursley I."/>
            <person name="Horton D.L."/>
            <person name="Alikhan N.F."/>
            <person name="Baker D."/>
            <person name="Gharbi K."/>
            <person name="Hall N."/>
            <person name="Watson M."/>
            <person name="Adriaenssens E.M."/>
            <person name="Foster-Nyarko E."/>
            <person name="Jarju S."/>
            <person name="Secka A."/>
            <person name="Antonio M."/>
            <person name="Oren A."/>
            <person name="Chaudhuri R.R."/>
            <person name="La Ragione R."/>
            <person name="Hildebrand F."/>
            <person name="Pallen M.J."/>
        </authorList>
    </citation>
    <scope>NUCLEOTIDE SEQUENCE</scope>
    <source>
        <strain evidence="4">ChiGjej1B1-13045</strain>
    </source>
</reference>
<comment type="similarity">
    <text evidence="1">Belongs to the HypE family.</text>
</comment>
<dbReference type="Gene3D" id="3.90.650.10">
    <property type="entry name" value="PurM-like C-terminal domain"/>
    <property type="match status" value="1"/>
</dbReference>
<protein>
    <recommendedName>
        <fullName evidence="6">Hydrogenase maturation factor</fullName>
    </recommendedName>
</protein>
<dbReference type="InterPro" id="IPR036921">
    <property type="entry name" value="PurM-like_N_sf"/>
</dbReference>
<feature type="domain" description="PurM-like N-terminal" evidence="2">
    <location>
        <begin position="60"/>
        <end position="139"/>
    </location>
</feature>
<accession>A0A9D2DAZ3</accession>
<dbReference type="PANTHER" id="PTHR30303">
    <property type="entry name" value="HYDROGENASE ISOENZYMES FORMATION PROTEIN HYPE"/>
    <property type="match status" value="1"/>
</dbReference>
<feature type="domain" description="PurM-like C-terminal" evidence="3">
    <location>
        <begin position="223"/>
        <end position="319"/>
    </location>
</feature>
<proteinExistence type="inferred from homology"/>
<organism evidence="4 5">
    <name type="scientific">Candidatus Mediterraneibacter stercorigallinarum</name>
    <dbReference type="NCBI Taxonomy" id="2838686"/>
    <lineage>
        <taxon>Bacteria</taxon>
        <taxon>Bacillati</taxon>
        <taxon>Bacillota</taxon>
        <taxon>Clostridia</taxon>
        <taxon>Lachnospirales</taxon>
        <taxon>Lachnospiraceae</taxon>
        <taxon>Mediterraneibacter</taxon>
    </lineage>
</organism>
<evidence type="ECO:0008006" key="6">
    <source>
        <dbReference type="Google" id="ProtNLM"/>
    </source>
</evidence>
<comment type="caution">
    <text evidence="4">The sequence shown here is derived from an EMBL/GenBank/DDBJ whole genome shotgun (WGS) entry which is preliminary data.</text>
</comment>
<dbReference type="SUPFAM" id="SSF56042">
    <property type="entry name" value="PurM C-terminal domain-like"/>
    <property type="match status" value="1"/>
</dbReference>
<dbReference type="InterPro" id="IPR010918">
    <property type="entry name" value="PurM-like_C_dom"/>
</dbReference>
<dbReference type="Proteomes" id="UP000824017">
    <property type="component" value="Unassembled WGS sequence"/>
</dbReference>
<dbReference type="InterPro" id="IPR036676">
    <property type="entry name" value="PurM-like_C_sf"/>
</dbReference>
<sequence length="354" mass="38372">MRYGRLTQTAWQRSVRRQLHKRGEDALFAPSPWENVSGLAGRDGDAFLWADACASGSSARTGYYAVLKAAGDLAAKGVCPSCVSVRILFPPGAEEEELREITAGVEDACSRMAMQVTSLQGETVCAAGQMIVSVTAAGRSEMQETGLNQPKAFVQEQQEKLHAAPEQEIVYCGYAGLEGMLRVLDEAREELGTRFVSIFLEQAAGLTRELVTPEQILSLFKDSDAQPRVTAVCQAGSGGILAALWELSEILHTGLETDMQAISIRQETVEICEFYRLNPYQMASAGSFLIVTEDAQAVIEILEKAGARAGRLGVTKAQNARVITSGEEIRYLDRPAPDELALWQAGRHGQMAAK</sequence>
<evidence type="ECO:0000313" key="5">
    <source>
        <dbReference type="Proteomes" id="UP000824017"/>
    </source>
</evidence>
<dbReference type="AlphaFoldDB" id="A0A9D2DAZ3"/>